<evidence type="ECO:0008006" key="3">
    <source>
        <dbReference type="Google" id="ProtNLM"/>
    </source>
</evidence>
<dbReference type="AlphaFoldDB" id="A0A078KPA3"/>
<dbReference type="InterPro" id="IPR027417">
    <property type="entry name" value="P-loop_NTPase"/>
</dbReference>
<accession>A0A078KPA3</accession>
<reference evidence="1 2" key="1">
    <citation type="submission" date="2014-06" db="EMBL/GenBank/DDBJ databases">
        <authorList>
            <person name="Urmite Genomes Urmite Genomes"/>
        </authorList>
    </citation>
    <scope>NUCLEOTIDE SEQUENCE [LARGE SCALE GENOMIC DNA]</scope>
</reference>
<dbReference type="Proteomes" id="UP000044071">
    <property type="component" value="Unassembled WGS sequence"/>
</dbReference>
<dbReference type="Gene3D" id="3.40.50.300">
    <property type="entry name" value="P-loop containing nucleotide triphosphate hydrolases"/>
    <property type="match status" value="1"/>
</dbReference>
<protein>
    <recommendedName>
        <fullName evidence="3">Sulfotransferase domain protein</fullName>
    </recommendedName>
</protein>
<dbReference type="STRING" id="1034943.BN59_00492"/>
<dbReference type="SUPFAM" id="SSF52540">
    <property type="entry name" value="P-loop containing nucleoside triphosphate hydrolases"/>
    <property type="match status" value="1"/>
</dbReference>
<dbReference type="Pfam" id="PF13469">
    <property type="entry name" value="Sulfotransfer_3"/>
    <property type="match status" value="1"/>
</dbReference>
<proteinExistence type="predicted"/>
<gene>
    <name evidence="1" type="ORF">BN59_00492</name>
</gene>
<dbReference type="RefSeq" id="WP_052403089.1">
    <property type="nucleotide sequence ID" value="NZ_CCVW01000001.1"/>
</dbReference>
<evidence type="ECO:0000313" key="1">
    <source>
        <dbReference type="EMBL" id="CDZ76225.1"/>
    </source>
</evidence>
<sequence length="324" mass="37132">MNGTNDLDFLMISAGFEHGGNVTLRLLDGHDELFVYPFESQIGNKHTTDFLSSMERTQYRYPEFPAGLSARELYELFYDEELKTLLRKPNGSKFKTANIEMKESDRIDAFCKYLENKPYTRANIVAAFFVSTFSAWKNYKVSGKNHMYVGYSPIIGIDAHKILADFPKAHVVHVVRNPLSAYADTKKRPFPLPFHQYVMSWNLYHHAALVQQSLNPQRMTIVRYEDIVGNTRKTMEMICSRVGIAYSDSMLHPSFNSKDITGNIFPWGTINNATKEENKATAASLSSEEMKNIIKYSGLMIKHFGYEDFIHDVANQKIEIAQYA</sequence>
<evidence type="ECO:0000313" key="2">
    <source>
        <dbReference type="Proteomes" id="UP000044071"/>
    </source>
</evidence>
<dbReference type="EMBL" id="CCSB01000001">
    <property type="protein sequence ID" value="CDZ76225.1"/>
    <property type="molecule type" value="Genomic_DNA"/>
</dbReference>
<keyword evidence="2" id="KW-1185">Reference proteome</keyword>
<name>A0A078KPA3_9GAMM</name>
<organism evidence="1 2">
    <name type="scientific">Legionella massiliensis</name>
    <dbReference type="NCBI Taxonomy" id="1034943"/>
    <lineage>
        <taxon>Bacteria</taxon>
        <taxon>Pseudomonadati</taxon>
        <taxon>Pseudomonadota</taxon>
        <taxon>Gammaproteobacteria</taxon>
        <taxon>Legionellales</taxon>
        <taxon>Legionellaceae</taxon>
        <taxon>Legionella</taxon>
    </lineage>
</organism>
<dbReference type="eggNOG" id="ENOG5032FMP">
    <property type="taxonomic scope" value="Bacteria"/>
</dbReference>